<dbReference type="AlphaFoldDB" id="E0NV33"/>
<organism evidence="2 3">
    <name type="scientific">Hoylesella marshii DSM 16973 = JCM 13450</name>
    <dbReference type="NCBI Taxonomy" id="862515"/>
    <lineage>
        <taxon>Bacteria</taxon>
        <taxon>Pseudomonadati</taxon>
        <taxon>Bacteroidota</taxon>
        <taxon>Bacteroidia</taxon>
        <taxon>Bacteroidales</taxon>
        <taxon>Prevotellaceae</taxon>
        <taxon>Hoylesella</taxon>
    </lineage>
</organism>
<dbReference type="SUPFAM" id="SSF52058">
    <property type="entry name" value="L domain-like"/>
    <property type="match status" value="1"/>
</dbReference>
<dbReference type="RefSeq" id="WP_006950392.1">
    <property type="nucleotide sequence ID" value="NZ_GL397214.1"/>
</dbReference>
<dbReference type="Pfam" id="PF13306">
    <property type="entry name" value="LRR_5"/>
    <property type="match status" value="2"/>
</dbReference>
<evidence type="ECO:0000313" key="3">
    <source>
        <dbReference type="Proteomes" id="UP000004394"/>
    </source>
</evidence>
<keyword evidence="3" id="KW-1185">Reference proteome</keyword>
<evidence type="ECO:0000256" key="1">
    <source>
        <dbReference type="SAM" id="SignalP"/>
    </source>
</evidence>
<sequence>MKRLLLSFVALACIAAKAQTTFQVGDMTYLVKDNQRVELTKYAGTAASVTIPATVTHEGTTYDVKSIGEKAFLWTHVETAVLPASIDSIKEQAFYYSYLKSVNFPDGLKYIGNRSFASCKMTSIDVPGSVEVIDDNAFFSCPLLEEITFHEGLKKIGQAAFYHNPKLTRIVFPNSLEYIGKTAFNRCDGVETIQFPSHLTYIGAAAFGDCRKLREAALPSSVTYIGNEAFMKCFPLTSFTIPKETKEIGFSIISMTAVQTLNVEAGNTHFHLVDGVVYDTGNKVLYVMPMKGMTTLNVKEGCIGINGGVAWGSELQSVKLPKSLLAIGEYAFEKTAITQIDLPENLTYIGDQAFADTKLTNVIIPQNVVYMTDGAFAQCKELVSATLPSSVAMVYNHAFGYNEKFTTLTCLGSKAPSIDSYGEEYDSPFFKIKTNAVLNVPKGCTQSYKDQGWGAYFKIQEMASGVLVPKATDPASGTTVSGYKSLAFKIEFNEAVSIVKANPNVTLRKDNLLFANIFTPDQSWMVTQSADKTSINVWASDYDSYTQAYKFENDHVYFIVIPPGIVKNAAGDMNERIVIKLQGAQSTSIDQPTTATESRTVTGYYDIEGRKLSAPQQGITIVKYSDGSTQKILTK</sequence>
<dbReference type="BioCyc" id="PMAR862515-HMP:GMOO-2066-MONOMER"/>
<keyword evidence="1" id="KW-0732">Signal</keyword>
<dbReference type="InterPro" id="IPR032675">
    <property type="entry name" value="LRR_dom_sf"/>
</dbReference>
<dbReference type="EMBL" id="AEEI01000056">
    <property type="protein sequence ID" value="EFM01031.1"/>
    <property type="molecule type" value="Genomic_DNA"/>
</dbReference>
<dbReference type="Gene3D" id="3.80.10.10">
    <property type="entry name" value="Ribonuclease Inhibitor"/>
    <property type="match status" value="2"/>
</dbReference>
<dbReference type="STRING" id="862515.HMPREF0658_2038"/>
<gene>
    <name evidence="2" type="ORF">HMPREF0658_2038</name>
</gene>
<dbReference type="InterPro" id="IPR026906">
    <property type="entry name" value="LRR_5"/>
</dbReference>
<feature type="chain" id="PRO_5003138422" description="Leucine-rich repeat domain-containing protein" evidence="1">
    <location>
        <begin position="19"/>
        <end position="635"/>
    </location>
</feature>
<dbReference type="PANTHER" id="PTHR45661:SF3">
    <property type="entry name" value="IG-LIKE DOMAIN-CONTAINING PROTEIN"/>
    <property type="match status" value="1"/>
</dbReference>
<dbReference type="HOGENOM" id="CLU_430745_0_0_10"/>
<accession>E0NV33</accession>
<feature type="signal peptide" evidence="1">
    <location>
        <begin position="1"/>
        <end position="18"/>
    </location>
</feature>
<dbReference type="InterPro" id="IPR053139">
    <property type="entry name" value="Surface_bspA-like"/>
</dbReference>
<protein>
    <recommendedName>
        <fullName evidence="4">Leucine-rich repeat domain-containing protein</fullName>
    </recommendedName>
</protein>
<reference evidence="2" key="1">
    <citation type="submission" date="2010-07" db="EMBL/GenBank/DDBJ databases">
        <authorList>
            <person name="Muzny D."/>
            <person name="Qin X."/>
            <person name="Deng J."/>
            <person name="Jiang H."/>
            <person name="Liu Y."/>
            <person name="Qu J."/>
            <person name="Song X.-Z."/>
            <person name="Zhang L."/>
            <person name="Thornton R."/>
            <person name="Coyle M."/>
            <person name="Francisco L."/>
            <person name="Jackson L."/>
            <person name="Javaid M."/>
            <person name="Korchina V."/>
            <person name="Kovar C."/>
            <person name="Mata R."/>
            <person name="Mathew T."/>
            <person name="Ngo R."/>
            <person name="Nguyen L."/>
            <person name="Nguyen N."/>
            <person name="Okwuonu G."/>
            <person name="Ongeri F."/>
            <person name="Pham C."/>
            <person name="Simmons D."/>
            <person name="Wilczek-Boney K."/>
            <person name="Hale W."/>
            <person name="Jakkamsetti A."/>
            <person name="Pham P."/>
            <person name="Ruth R."/>
            <person name="San Lucas F."/>
            <person name="Warren J."/>
            <person name="Zhang J."/>
            <person name="Zhao Z."/>
            <person name="Zhou C."/>
            <person name="Zhu D."/>
            <person name="Lee S."/>
            <person name="Bess C."/>
            <person name="Blankenburg K."/>
            <person name="Forbes L."/>
            <person name="Fu Q."/>
            <person name="Gubbala S."/>
            <person name="Hirani K."/>
            <person name="Jayaseelan J.C."/>
            <person name="Lara F."/>
            <person name="Munidasa M."/>
            <person name="Palculict T."/>
            <person name="Patil S."/>
            <person name="Pu L.-L."/>
            <person name="Saada N."/>
            <person name="Tang L."/>
            <person name="Weissenberger G."/>
            <person name="Zhu Y."/>
            <person name="Hemphill L."/>
            <person name="Shang Y."/>
            <person name="Youmans B."/>
            <person name="Ayvaz T."/>
            <person name="Ross M."/>
            <person name="Santibanez J."/>
            <person name="Aqrawi P."/>
            <person name="Gross S."/>
            <person name="Joshi V."/>
            <person name="Fowler G."/>
            <person name="Nazareth L."/>
            <person name="Reid J."/>
            <person name="Worley K."/>
            <person name="Petrosino J."/>
            <person name="Highlander S."/>
            <person name="Gibbs R."/>
        </authorList>
    </citation>
    <scope>NUCLEOTIDE SEQUENCE [LARGE SCALE GENOMIC DNA]</scope>
    <source>
        <strain evidence="2">DSM 16973</strain>
    </source>
</reference>
<dbReference type="Proteomes" id="UP000004394">
    <property type="component" value="Unassembled WGS sequence"/>
</dbReference>
<dbReference type="PANTHER" id="PTHR45661">
    <property type="entry name" value="SURFACE ANTIGEN"/>
    <property type="match status" value="1"/>
</dbReference>
<dbReference type="eggNOG" id="COG5492">
    <property type="taxonomic scope" value="Bacteria"/>
</dbReference>
<comment type="caution">
    <text evidence="2">The sequence shown here is derived from an EMBL/GenBank/DDBJ whole genome shotgun (WGS) entry which is preliminary data.</text>
</comment>
<name>E0NV33_9BACT</name>
<evidence type="ECO:0000313" key="2">
    <source>
        <dbReference type="EMBL" id="EFM01031.1"/>
    </source>
</evidence>
<evidence type="ECO:0008006" key="4">
    <source>
        <dbReference type="Google" id="ProtNLM"/>
    </source>
</evidence>
<proteinExistence type="predicted"/>